<dbReference type="InterPro" id="IPR019109">
    <property type="entry name" value="MamF_MmsF"/>
</dbReference>
<name>A0A2W2DFM1_9ACTN</name>
<evidence type="ECO:0000256" key="5">
    <source>
        <dbReference type="SAM" id="Phobius"/>
    </source>
</evidence>
<accession>A0A2W2DFM1</accession>
<comment type="caution">
    <text evidence="6">The sequence shown here is derived from an EMBL/GenBank/DDBJ whole genome shotgun (WGS) entry which is preliminary data.</text>
</comment>
<keyword evidence="7" id="KW-1185">Reference proteome</keyword>
<evidence type="ECO:0000256" key="3">
    <source>
        <dbReference type="ARBA" id="ARBA00022989"/>
    </source>
</evidence>
<feature type="transmembrane region" description="Helical" evidence="5">
    <location>
        <begin position="6"/>
        <end position="28"/>
    </location>
</feature>
<feature type="transmembrane region" description="Helical" evidence="5">
    <location>
        <begin position="49"/>
        <end position="71"/>
    </location>
</feature>
<protein>
    <submittedName>
        <fullName evidence="6">DUF4870 domain-containing protein</fullName>
    </submittedName>
</protein>
<evidence type="ECO:0000313" key="6">
    <source>
        <dbReference type="EMBL" id="PZG03965.1"/>
    </source>
</evidence>
<dbReference type="OrthoDB" id="9808930at2"/>
<organism evidence="6 7">
    <name type="scientific">Micromonospora craterilacus</name>
    <dbReference type="NCBI Taxonomy" id="1655439"/>
    <lineage>
        <taxon>Bacteria</taxon>
        <taxon>Bacillati</taxon>
        <taxon>Actinomycetota</taxon>
        <taxon>Actinomycetes</taxon>
        <taxon>Micromonosporales</taxon>
        <taxon>Micromonosporaceae</taxon>
        <taxon>Micromonospora</taxon>
    </lineage>
</organism>
<keyword evidence="3 5" id="KW-1133">Transmembrane helix</keyword>
<dbReference type="AlphaFoldDB" id="A0A2W2DFM1"/>
<feature type="transmembrane region" description="Helical" evidence="5">
    <location>
        <begin position="77"/>
        <end position="99"/>
    </location>
</feature>
<evidence type="ECO:0000256" key="1">
    <source>
        <dbReference type="ARBA" id="ARBA00004141"/>
    </source>
</evidence>
<gene>
    <name evidence="6" type="ORF">C1I95_33545</name>
</gene>
<dbReference type="EMBL" id="POTY01000437">
    <property type="protein sequence ID" value="PZG03965.1"/>
    <property type="molecule type" value="Genomic_DNA"/>
</dbReference>
<keyword evidence="4 5" id="KW-0472">Membrane</keyword>
<proteinExistence type="predicted"/>
<evidence type="ECO:0000256" key="2">
    <source>
        <dbReference type="ARBA" id="ARBA00022692"/>
    </source>
</evidence>
<keyword evidence="2 5" id="KW-0812">Transmembrane</keyword>
<comment type="subcellular location">
    <subcellularLocation>
        <location evidence="1">Membrane</location>
        <topology evidence="1">Multi-pass membrane protein</topology>
    </subcellularLocation>
</comment>
<reference evidence="6 7" key="1">
    <citation type="submission" date="2018-01" db="EMBL/GenBank/DDBJ databases">
        <title>Draft genome sequence of Jishengella sp. NA12.</title>
        <authorList>
            <person name="Sahin N."/>
            <person name="Ay H."/>
            <person name="Saygin H."/>
        </authorList>
    </citation>
    <scope>NUCLEOTIDE SEQUENCE [LARGE SCALE GENOMIC DNA]</scope>
    <source>
        <strain evidence="6 7">NA12</strain>
    </source>
</reference>
<sequence length="108" mass="11522">MIAHFGGPLGVVVGGGLFGWVAPLIAMMTRGQQSPVVRAHSVAALNFQLTWAVVGLLSWVLTAITCGILFFVPMIVWVVPVIFGIIAGVKANDGTLYAYPMSYAFVKR</sequence>
<dbReference type="Pfam" id="PF09685">
    <property type="entry name" value="MamF_MmsF"/>
    <property type="match status" value="1"/>
</dbReference>
<evidence type="ECO:0000313" key="7">
    <source>
        <dbReference type="Proteomes" id="UP000248924"/>
    </source>
</evidence>
<dbReference type="Proteomes" id="UP000248924">
    <property type="component" value="Unassembled WGS sequence"/>
</dbReference>
<evidence type="ECO:0000256" key="4">
    <source>
        <dbReference type="ARBA" id="ARBA00023136"/>
    </source>
</evidence>